<evidence type="ECO:0000256" key="1">
    <source>
        <dbReference type="ARBA" id="ARBA00023157"/>
    </source>
</evidence>
<keyword evidence="1" id="KW-1015">Disulfide bond</keyword>
<keyword evidence="2" id="KW-0393">Immunoglobulin domain</keyword>
<feature type="compositionally biased region" description="Polar residues" evidence="3">
    <location>
        <begin position="507"/>
        <end position="520"/>
    </location>
</feature>
<dbReference type="Gene3D" id="2.60.40.10">
    <property type="entry name" value="Immunoglobulins"/>
    <property type="match status" value="1"/>
</dbReference>
<accession>A0AAD9B1H1</accession>
<feature type="compositionally biased region" description="Low complexity" evidence="3">
    <location>
        <begin position="234"/>
        <end position="247"/>
    </location>
</feature>
<keyword evidence="6" id="KW-1185">Reference proteome</keyword>
<name>A0AAD9B1H1_DISEL</name>
<protein>
    <submittedName>
        <fullName evidence="5">Palladin</fullName>
    </submittedName>
</protein>
<evidence type="ECO:0000313" key="5">
    <source>
        <dbReference type="EMBL" id="KAK1875530.1"/>
    </source>
</evidence>
<dbReference type="InterPro" id="IPR013098">
    <property type="entry name" value="Ig_I-set"/>
</dbReference>
<feature type="compositionally biased region" description="Polar residues" evidence="3">
    <location>
        <begin position="481"/>
        <end position="492"/>
    </location>
</feature>
<evidence type="ECO:0000256" key="2">
    <source>
        <dbReference type="ARBA" id="ARBA00023319"/>
    </source>
</evidence>
<feature type="region of interest" description="Disordered" evidence="3">
    <location>
        <begin position="212"/>
        <end position="247"/>
    </location>
</feature>
<dbReference type="InterPro" id="IPR036179">
    <property type="entry name" value="Ig-like_dom_sf"/>
</dbReference>
<organism evidence="5 6">
    <name type="scientific">Dissostichus eleginoides</name>
    <name type="common">Patagonian toothfish</name>
    <name type="synonym">Dissostichus amissus</name>
    <dbReference type="NCBI Taxonomy" id="100907"/>
    <lineage>
        <taxon>Eukaryota</taxon>
        <taxon>Metazoa</taxon>
        <taxon>Chordata</taxon>
        <taxon>Craniata</taxon>
        <taxon>Vertebrata</taxon>
        <taxon>Euteleostomi</taxon>
        <taxon>Actinopterygii</taxon>
        <taxon>Neopterygii</taxon>
        <taxon>Teleostei</taxon>
        <taxon>Neoteleostei</taxon>
        <taxon>Acanthomorphata</taxon>
        <taxon>Eupercaria</taxon>
        <taxon>Perciformes</taxon>
        <taxon>Notothenioidei</taxon>
        <taxon>Nototheniidae</taxon>
        <taxon>Dissostichus</taxon>
    </lineage>
</organism>
<feature type="compositionally biased region" description="Polar residues" evidence="3">
    <location>
        <begin position="315"/>
        <end position="330"/>
    </location>
</feature>
<sequence>MRPSLGGGGGPTLDGLIIKHLDLIEENLVSRLLEHLEDEESLFTLRTSWRTRSPSLLSEPPGGRGVSLYSPNLLEDEESLFTLRTSWRTRNPSLLSEPPGGRGVSLYSPNLLEDEESLFTLRTSWRTVCIQSGSYMNALQLKHLHDQILLEQQEVTWQPQDHPPRQEVPPPPQEVPPPLPPPPCFQELESSATMKASTFNYARPKQFIASNLSSPRSSPLSPSVSHSPPPLSPPSSNLSSPSMGLPLSSFPPPPPAFFTPPRTSLPPLLLPSSSSPPHLPVLHLAFLPLHPHLPLLNAMGLPRGNSTIKAFPRKSSVTRTPRQSSDSDIQGSKDAVIQDLERKLRFKEERKLTYEEKMARRLLGADNAATVLQSGESEEEASTTQEYKVSSFEQRLISEIEFRLERSPVEESDEDVQHDEDSVGGAAPSFLQKIKHYKVFEGMPVTFSCKVTGDPKPKVYWFKDGKQISKRSEHYRISRGSDGTSSLHTANASLDDDGNYTIMAGNPQVSKNNTEENLCT</sequence>
<feature type="region of interest" description="Disordered" evidence="3">
    <location>
        <begin position="477"/>
        <end position="520"/>
    </location>
</feature>
<dbReference type="SMART" id="SM00408">
    <property type="entry name" value="IGc2"/>
    <property type="match status" value="1"/>
</dbReference>
<gene>
    <name evidence="5" type="ORF">KUDE01_015331</name>
</gene>
<dbReference type="InterPro" id="IPR013783">
    <property type="entry name" value="Ig-like_fold"/>
</dbReference>
<dbReference type="AlphaFoldDB" id="A0AAD9B1H1"/>
<feature type="compositionally biased region" description="Low complexity" evidence="3">
    <location>
        <begin position="212"/>
        <end position="226"/>
    </location>
</feature>
<dbReference type="PANTHER" id="PTHR47633">
    <property type="entry name" value="IMMUNOGLOBULIN"/>
    <property type="match status" value="1"/>
</dbReference>
<dbReference type="InterPro" id="IPR003599">
    <property type="entry name" value="Ig_sub"/>
</dbReference>
<feature type="region of interest" description="Disordered" evidence="3">
    <location>
        <begin position="158"/>
        <end position="187"/>
    </location>
</feature>
<dbReference type="PANTHER" id="PTHR47633:SF10">
    <property type="entry name" value="PALLADIN, CYTOSKELETAL ASSOCIATED PROTEIN"/>
    <property type="match status" value="1"/>
</dbReference>
<dbReference type="EMBL" id="JASDAP010000114">
    <property type="protein sequence ID" value="KAK1875530.1"/>
    <property type="molecule type" value="Genomic_DNA"/>
</dbReference>
<reference evidence="5" key="1">
    <citation type="submission" date="2023-04" db="EMBL/GenBank/DDBJ databases">
        <title>Chromosome-level genome of Chaenocephalus aceratus.</title>
        <authorList>
            <person name="Park H."/>
        </authorList>
    </citation>
    <scope>NUCLEOTIDE SEQUENCE</scope>
    <source>
        <strain evidence="5">DE</strain>
        <tissue evidence="5">Muscle</tissue>
    </source>
</reference>
<feature type="region of interest" description="Disordered" evidence="3">
    <location>
        <begin position="307"/>
        <end position="334"/>
    </location>
</feature>
<evidence type="ECO:0000259" key="4">
    <source>
        <dbReference type="PROSITE" id="PS50835"/>
    </source>
</evidence>
<dbReference type="Pfam" id="PF07679">
    <property type="entry name" value="I-set"/>
    <property type="match status" value="1"/>
</dbReference>
<dbReference type="GO" id="GO:0004672">
    <property type="term" value="F:protein kinase activity"/>
    <property type="evidence" value="ECO:0007669"/>
    <property type="project" value="TreeGrafter"/>
</dbReference>
<comment type="caution">
    <text evidence="5">The sequence shown here is derived from an EMBL/GenBank/DDBJ whole genome shotgun (WGS) entry which is preliminary data.</text>
</comment>
<feature type="compositionally biased region" description="Pro residues" evidence="3">
    <location>
        <begin position="166"/>
        <end position="184"/>
    </location>
</feature>
<dbReference type="SUPFAM" id="SSF48726">
    <property type="entry name" value="Immunoglobulin"/>
    <property type="match status" value="1"/>
</dbReference>
<dbReference type="InterPro" id="IPR003598">
    <property type="entry name" value="Ig_sub2"/>
</dbReference>
<evidence type="ECO:0000256" key="3">
    <source>
        <dbReference type="SAM" id="MobiDB-lite"/>
    </source>
</evidence>
<evidence type="ECO:0000313" key="6">
    <source>
        <dbReference type="Proteomes" id="UP001228049"/>
    </source>
</evidence>
<dbReference type="FunFam" id="2.60.40.10:FF:000032">
    <property type="entry name" value="palladin isoform X1"/>
    <property type="match status" value="1"/>
</dbReference>
<dbReference type="Proteomes" id="UP001228049">
    <property type="component" value="Unassembled WGS sequence"/>
</dbReference>
<dbReference type="PROSITE" id="PS50835">
    <property type="entry name" value="IG_LIKE"/>
    <property type="match status" value="1"/>
</dbReference>
<proteinExistence type="predicted"/>
<dbReference type="InterPro" id="IPR007110">
    <property type="entry name" value="Ig-like_dom"/>
</dbReference>
<dbReference type="SMART" id="SM00409">
    <property type="entry name" value="IG"/>
    <property type="match status" value="1"/>
</dbReference>
<feature type="domain" description="Ig-like" evidence="4">
    <location>
        <begin position="428"/>
        <end position="519"/>
    </location>
</feature>